<organism evidence="1">
    <name type="scientific">Octactis speculum</name>
    <dbReference type="NCBI Taxonomy" id="3111310"/>
    <lineage>
        <taxon>Eukaryota</taxon>
        <taxon>Sar</taxon>
        <taxon>Stramenopiles</taxon>
        <taxon>Ochrophyta</taxon>
        <taxon>Dictyochophyceae</taxon>
        <taxon>Dictyochales</taxon>
        <taxon>Dictyochaceae</taxon>
        <taxon>Octactis</taxon>
    </lineage>
</organism>
<gene>
    <name evidence="1" type="ORF">DSPE1174_LOCUS6806</name>
</gene>
<dbReference type="EMBL" id="HBGS01012893">
    <property type="protein sequence ID" value="CAD9392164.1"/>
    <property type="molecule type" value="Transcribed_RNA"/>
</dbReference>
<evidence type="ECO:0000313" key="1">
    <source>
        <dbReference type="EMBL" id="CAD9392164.1"/>
    </source>
</evidence>
<dbReference type="AlphaFoldDB" id="A0A7S2BC57"/>
<reference evidence="1" key="1">
    <citation type="submission" date="2021-01" db="EMBL/GenBank/DDBJ databases">
        <authorList>
            <person name="Corre E."/>
            <person name="Pelletier E."/>
            <person name="Niang G."/>
            <person name="Scheremetjew M."/>
            <person name="Finn R."/>
            <person name="Kale V."/>
            <person name="Holt S."/>
            <person name="Cochrane G."/>
            <person name="Meng A."/>
            <person name="Brown T."/>
            <person name="Cohen L."/>
        </authorList>
    </citation>
    <scope>NUCLEOTIDE SEQUENCE</scope>
    <source>
        <strain evidence="1">CCMP1381</strain>
    </source>
</reference>
<protein>
    <submittedName>
        <fullName evidence="1">Uncharacterized protein</fullName>
    </submittedName>
</protein>
<proteinExistence type="predicted"/>
<name>A0A7S2BC57_9STRA</name>
<sequence length="145" mass="16736">MMKLCFNLDMYPGLRFLSGEGGTWEGFNLMIAGSGDNIIIGSYETSYYSEHAFVLDKEKKKIVSNEIECSYETANPFDDTAVRRTLEFRSFNWARNLRMQVAKLGNENKKKRKLPVALNHVWDLYIRAMVSKRRKKAKAALRKAS</sequence>
<accession>A0A7S2BC57</accession>